<reference evidence="6 7" key="1">
    <citation type="submission" date="2017-06" db="EMBL/GenBank/DDBJ databases">
        <title>Complete genome sequence of Nitrospirillum amazonense strain CBAmC, an endophytic nitrogen-fixing and plant growth-promoting bacterium, isolated from sugarcane.</title>
        <authorList>
            <person name="Schwab S."/>
            <person name="dos Santos Teixeira K.R."/>
            <person name="Simoes Araujo J.L."/>
            <person name="Soares Vidal M."/>
            <person name="Borges de Freitas H.R."/>
            <person name="Rivello Crivelaro A.L."/>
            <person name="Bueno de Camargo Nunes A."/>
            <person name="dos Santos C.M."/>
            <person name="Palmeira da Silva Rosa D."/>
            <person name="da Silva Padilha D."/>
            <person name="da Silva E."/>
            <person name="Araujo Terra L."/>
            <person name="Soares Mendes V."/>
            <person name="Farinelli L."/>
            <person name="Magalhaes Cruz L."/>
            <person name="Baldani J.I."/>
        </authorList>
    </citation>
    <scope>NUCLEOTIDE SEQUENCE [LARGE SCALE GENOMIC DNA]</scope>
    <source>
        <strain evidence="6 7">CBAmC</strain>
    </source>
</reference>
<dbReference type="Pfam" id="PF00496">
    <property type="entry name" value="SBP_bac_5"/>
    <property type="match status" value="1"/>
</dbReference>
<dbReference type="PANTHER" id="PTHR30290">
    <property type="entry name" value="PERIPLASMIC BINDING COMPONENT OF ABC TRANSPORTER"/>
    <property type="match status" value="1"/>
</dbReference>
<evidence type="ECO:0000256" key="2">
    <source>
        <dbReference type="ARBA" id="ARBA00005695"/>
    </source>
</evidence>
<feature type="domain" description="Solute-binding protein family 5" evidence="5">
    <location>
        <begin position="134"/>
        <end position="448"/>
    </location>
</feature>
<dbReference type="SUPFAM" id="SSF53850">
    <property type="entry name" value="Periplasmic binding protein-like II"/>
    <property type="match status" value="1"/>
</dbReference>
<dbReference type="GO" id="GO:1904680">
    <property type="term" value="F:peptide transmembrane transporter activity"/>
    <property type="evidence" value="ECO:0007669"/>
    <property type="project" value="TreeGrafter"/>
</dbReference>
<keyword evidence="4" id="KW-0732">Signal</keyword>
<dbReference type="InterPro" id="IPR039424">
    <property type="entry name" value="SBP_5"/>
</dbReference>
<dbReference type="GO" id="GO:0015833">
    <property type="term" value="P:peptide transport"/>
    <property type="evidence" value="ECO:0007669"/>
    <property type="project" value="TreeGrafter"/>
</dbReference>
<keyword evidence="3" id="KW-0813">Transport</keyword>
<name>A0A248JYU5_9PROT</name>
<protein>
    <recommendedName>
        <fullName evidence="5">Solute-binding protein family 5 domain-containing protein</fullName>
    </recommendedName>
</protein>
<dbReference type="AlphaFoldDB" id="A0A248JYU5"/>
<dbReference type="Proteomes" id="UP000197153">
    <property type="component" value="Chromosome 3"/>
</dbReference>
<evidence type="ECO:0000313" key="6">
    <source>
        <dbReference type="EMBL" id="ASG23686.1"/>
    </source>
</evidence>
<dbReference type="PANTHER" id="PTHR30290:SF9">
    <property type="entry name" value="OLIGOPEPTIDE-BINDING PROTEIN APPA"/>
    <property type="match status" value="1"/>
</dbReference>
<evidence type="ECO:0000313" key="7">
    <source>
        <dbReference type="Proteomes" id="UP000197153"/>
    </source>
</evidence>
<dbReference type="InterPro" id="IPR000914">
    <property type="entry name" value="SBP_5_dom"/>
</dbReference>
<gene>
    <name evidence="6" type="ORF">Y958_22085</name>
</gene>
<dbReference type="Gene3D" id="3.10.105.10">
    <property type="entry name" value="Dipeptide-binding Protein, Domain 3"/>
    <property type="match status" value="1"/>
</dbReference>
<evidence type="ECO:0000256" key="3">
    <source>
        <dbReference type="ARBA" id="ARBA00022448"/>
    </source>
</evidence>
<sequence length="581" mass="63286">MDDSASATAYPQTRGASLFDFGFSRVWPRHAFAGLVLVCLAIGASAAWSDQAHAAGKAESVVSTAVIGSWPVSLHPLQGDEFGHVMAKRFVNRPLLEAGPGGLTCVYCVSVPSVADGSLRTVRDSDGTWITVARYIMRPDVRWADGVAMTTADVAFTWEVLTSTGRGLADSDQRIINVKSIQVIDERRFDVVYTGSACSDQLSVPPLLPAHLEKPIWQSNPAEYFSNSLYRTKPGTPGLYSGPYRVVAADGTTLHLEENIYWPGQKPAYGKVDLLVPANQAALETAVRAGKVDVFTTLTFDVGSRLARDLTNAYNAFYAPSDFLVHLKVNFTNPILSDLRVRKALLFSLNRDALVSSVLEGKGTVAQSLLSPFMPGYAPVSRYPFNLTKANQLLDAAGWVRGRDGMRHNISGVPLRFELRYRGNHPWPQLAPRLAEAWQAVGAQVDLVEDAALSGDAVDTTQRYSGLVGFSQSLEGGLEAARFWFHSTMIPNAANGKRGNNYFAVRIKTLDDALDHLTQAGCAVDPRRDALTEVQKAYADDLPALPLWFGTVITLANKRIDGAVDARTFASAPVEYWHPRL</sequence>
<proteinExistence type="inferred from homology"/>
<evidence type="ECO:0000256" key="1">
    <source>
        <dbReference type="ARBA" id="ARBA00004418"/>
    </source>
</evidence>
<accession>A0A248JYU5</accession>
<organism evidence="6 7">
    <name type="scientific">Nitrospirillum viridazoti CBAmc</name>
    <dbReference type="NCBI Taxonomy" id="1441467"/>
    <lineage>
        <taxon>Bacteria</taxon>
        <taxon>Pseudomonadati</taxon>
        <taxon>Pseudomonadota</taxon>
        <taxon>Alphaproteobacteria</taxon>
        <taxon>Rhodospirillales</taxon>
        <taxon>Azospirillaceae</taxon>
        <taxon>Nitrospirillum</taxon>
        <taxon>Nitrospirillum viridazoti</taxon>
    </lineage>
</organism>
<evidence type="ECO:0000256" key="4">
    <source>
        <dbReference type="ARBA" id="ARBA00022729"/>
    </source>
</evidence>
<dbReference type="EMBL" id="CP022112">
    <property type="protein sequence ID" value="ASG23686.1"/>
    <property type="molecule type" value="Genomic_DNA"/>
</dbReference>
<dbReference type="Gene3D" id="3.40.190.10">
    <property type="entry name" value="Periplasmic binding protein-like II"/>
    <property type="match status" value="1"/>
</dbReference>
<comment type="subcellular location">
    <subcellularLocation>
        <location evidence="1">Periplasm</location>
    </subcellularLocation>
</comment>
<evidence type="ECO:0000259" key="5">
    <source>
        <dbReference type="Pfam" id="PF00496"/>
    </source>
</evidence>
<dbReference type="KEGG" id="nao:Y958_22085"/>
<comment type="similarity">
    <text evidence="2">Belongs to the bacterial solute-binding protein 5 family.</text>
</comment>
<keyword evidence="7" id="KW-1185">Reference proteome</keyword>